<keyword evidence="2" id="KW-1185">Reference proteome</keyword>
<reference evidence="2" key="1">
    <citation type="submission" date="2017-06" db="EMBL/GenBank/DDBJ databases">
        <authorList>
            <person name="Varghese N."/>
            <person name="Submissions S."/>
        </authorList>
    </citation>
    <scope>NUCLEOTIDE SEQUENCE [LARGE SCALE GENOMIC DNA]</scope>
    <source>
        <strain evidence="2">DSM 11116</strain>
    </source>
</reference>
<proteinExistence type="predicted"/>
<sequence length="144" mass="16064">MDSAAHKDIDLLLEKAKSSGKTEDLSALWAAALELPQWHFITRQTATIEDRKPFVGVMDGKPWVFLFTDRQRAQEYARTIPNGGFVDDSGNVMVISTDTQQAIDYLLALAAQGVHGVRFNELNGWFSPIKNLPAIIQHVQKGQQ</sequence>
<protein>
    <recommendedName>
        <fullName evidence="3">SseB protein N-terminal domain-containing protein</fullName>
    </recommendedName>
</protein>
<gene>
    <name evidence="1" type="ORF">SAMN06265337_4067</name>
</gene>
<dbReference type="RefSeq" id="WP_088845459.1">
    <property type="nucleotide sequence ID" value="NZ_FYEW01000003.1"/>
</dbReference>
<name>A0A212UH41_9BACT</name>
<dbReference type="OrthoDB" id="3635752at2"/>
<accession>A0A212UH41</accession>
<dbReference type="AlphaFoldDB" id="A0A212UH41"/>
<evidence type="ECO:0000313" key="1">
    <source>
        <dbReference type="EMBL" id="SNC77483.1"/>
    </source>
</evidence>
<organism evidence="1 2">
    <name type="scientific">Hymenobacter gelipurpurascens</name>
    <dbReference type="NCBI Taxonomy" id="89968"/>
    <lineage>
        <taxon>Bacteria</taxon>
        <taxon>Pseudomonadati</taxon>
        <taxon>Bacteroidota</taxon>
        <taxon>Cytophagia</taxon>
        <taxon>Cytophagales</taxon>
        <taxon>Hymenobacteraceae</taxon>
        <taxon>Hymenobacter</taxon>
    </lineage>
</organism>
<evidence type="ECO:0008006" key="3">
    <source>
        <dbReference type="Google" id="ProtNLM"/>
    </source>
</evidence>
<dbReference type="Proteomes" id="UP000198131">
    <property type="component" value="Unassembled WGS sequence"/>
</dbReference>
<dbReference type="EMBL" id="FYEW01000003">
    <property type="protein sequence ID" value="SNC77483.1"/>
    <property type="molecule type" value="Genomic_DNA"/>
</dbReference>
<evidence type="ECO:0000313" key="2">
    <source>
        <dbReference type="Proteomes" id="UP000198131"/>
    </source>
</evidence>